<accession>A0ABP0IW35</accession>
<organism evidence="7 8">
    <name type="scientific">Durusdinium trenchii</name>
    <dbReference type="NCBI Taxonomy" id="1381693"/>
    <lineage>
        <taxon>Eukaryota</taxon>
        <taxon>Sar</taxon>
        <taxon>Alveolata</taxon>
        <taxon>Dinophyceae</taxon>
        <taxon>Suessiales</taxon>
        <taxon>Symbiodiniaceae</taxon>
        <taxon>Durusdinium</taxon>
    </lineage>
</organism>
<dbReference type="InterPro" id="IPR019165">
    <property type="entry name" value="Peptidase_M76_ATP23"/>
</dbReference>
<evidence type="ECO:0000256" key="5">
    <source>
        <dbReference type="ARBA" id="ARBA00023049"/>
    </source>
</evidence>
<dbReference type="PANTHER" id="PTHR21711">
    <property type="entry name" value="MITOCHONDRIAL INNER MEMBRANE PROTEASE"/>
    <property type="match status" value="1"/>
</dbReference>
<evidence type="ECO:0000256" key="2">
    <source>
        <dbReference type="ARBA" id="ARBA00022670"/>
    </source>
</evidence>
<keyword evidence="5 6" id="KW-0482">Metalloprotease</keyword>
<name>A0ABP0IW35_9DINO</name>
<keyword evidence="8" id="KW-1185">Reference proteome</keyword>
<evidence type="ECO:0000256" key="6">
    <source>
        <dbReference type="RuleBase" id="RU364057"/>
    </source>
</evidence>
<comment type="similarity">
    <text evidence="1 6">Belongs to the peptidase M76 family.</text>
</comment>
<dbReference type="PANTHER" id="PTHR21711:SF0">
    <property type="entry name" value="MITOCHONDRIAL INNER MEMBRANE PROTEASE ATP23 HOMOLOG"/>
    <property type="match status" value="1"/>
</dbReference>
<dbReference type="EMBL" id="CAXAMM010005158">
    <property type="protein sequence ID" value="CAK9006275.1"/>
    <property type="molecule type" value="Genomic_DNA"/>
</dbReference>
<evidence type="ECO:0000256" key="4">
    <source>
        <dbReference type="ARBA" id="ARBA00022801"/>
    </source>
</evidence>
<comment type="caution">
    <text evidence="7">The sequence shown here is derived from an EMBL/GenBank/DDBJ whole genome shotgun (WGS) entry which is preliminary data.</text>
</comment>
<evidence type="ECO:0000313" key="8">
    <source>
        <dbReference type="Proteomes" id="UP001642464"/>
    </source>
</evidence>
<keyword evidence="3 6" id="KW-0479">Metal-binding</keyword>
<evidence type="ECO:0000256" key="1">
    <source>
        <dbReference type="ARBA" id="ARBA00009915"/>
    </source>
</evidence>
<dbReference type="EC" id="3.4.24.-" evidence="6"/>
<keyword evidence="2 6" id="KW-0645">Protease</keyword>
<reference evidence="7 8" key="1">
    <citation type="submission" date="2024-02" db="EMBL/GenBank/DDBJ databases">
        <authorList>
            <person name="Chen Y."/>
            <person name="Shah S."/>
            <person name="Dougan E. K."/>
            <person name="Thang M."/>
            <person name="Chan C."/>
        </authorList>
    </citation>
    <scope>NUCLEOTIDE SEQUENCE [LARGE SCALE GENOMIC DNA]</scope>
</reference>
<gene>
    <name evidence="7" type="ORF">SCF082_LOCUS8961</name>
</gene>
<protein>
    <recommendedName>
        <fullName evidence="6">Mitochondrial inner membrane protease ATP23</fullName>
        <ecNumber evidence="6">3.4.24.-</ecNumber>
    </recommendedName>
</protein>
<sequence length="183" mass="21513">MRLKPDKLSISKLPTPVSTGFRILESGDPPQCVVGHEDVRHRAGYSPKHNRIWMCANRFWNPFEFRRVLVHELTHAFDFARAKVDTGSCVHIACTEIRAWNLSGECDLWRNSFKYFGEEMINRKQRCVRDGAVASLLENERCQDTYVAHAALEEAWPQCWRDYWPFTTKPDLDTRWRQSPMLR</sequence>
<dbReference type="Pfam" id="PF09768">
    <property type="entry name" value="Peptidase_M76"/>
    <property type="match status" value="1"/>
</dbReference>
<evidence type="ECO:0000256" key="3">
    <source>
        <dbReference type="ARBA" id="ARBA00022723"/>
    </source>
</evidence>
<proteinExistence type="inferred from homology"/>
<evidence type="ECO:0000313" key="7">
    <source>
        <dbReference type="EMBL" id="CAK9006275.1"/>
    </source>
</evidence>
<dbReference type="Proteomes" id="UP001642464">
    <property type="component" value="Unassembled WGS sequence"/>
</dbReference>
<keyword evidence="4 6" id="KW-0378">Hydrolase</keyword>